<accession>A0A2X1A199</accession>
<reference evidence="2 4" key="2">
    <citation type="submission" date="2023-04" db="EMBL/GenBank/DDBJ databases">
        <title>Genomic of Lysinibacillus capsici TSBLM.</title>
        <authorList>
            <person name="Hu X.S."/>
            <person name="Yu C.H."/>
        </authorList>
    </citation>
    <scope>NUCLEOTIDE SEQUENCE [LARGE SCALE GENOMIC DNA]</scope>
    <source>
        <strain evidence="2 4">TSBLM</strain>
    </source>
</reference>
<sequence length="92" mass="9934">MGRNNKPSQGNESIEIYAAKLSYIGTAISTLGDGLQTIAAGLALEALQNANNDSSQTNNGNGNGHQTVKIDNMQKQIDYLIAELKHIKKMFK</sequence>
<dbReference type="AlphaFoldDB" id="A0A2X1A199"/>
<dbReference type="Proteomes" id="UP001244564">
    <property type="component" value="Chromosome"/>
</dbReference>
<name>A0A2X1A199_9BACI</name>
<evidence type="ECO:0000313" key="2">
    <source>
        <dbReference type="EMBL" id="WGF39193.1"/>
    </source>
</evidence>
<dbReference type="RefSeq" id="WP_048392921.1">
    <property type="nucleotide sequence ID" value="NZ_CANLUV010000001.1"/>
</dbReference>
<evidence type="ECO:0000313" key="4">
    <source>
        <dbReference type="Proteomes" id="UP001244564"/>
    </source>
</evidence>
<evidence type="ECO:0000313" key="3">
    <source>
        <dbReference type="Proteomes" id="UP000251431"/>
    </source>
</evidence>
<evidence type="ECO:0000313" key="1">
    <source>
        <dbReference type="EMBL" id="SPU38948.1"/>
    </source>
</evidence>
<keyword evidence="2" id="KW-0648">Protein biosynthesis</keyword>
<dbReference type="GO" id="GO:0003743">
    <property type="term" value="F:translation initiation factor activity"/>
    <property type="evidence" value="ECO:0007669"/>
    <property type="project" value="UniProtKB-KW"/>
</dbReference>
<organism evidence="1 3">
    <name type="scientific">Lysinibacillus capsici</name>
    <dbReference type="NCBI Taxonomy" id="2115968"/>
    <lineage>
        <taxon>Bacteria</taxon>
        <taxon>Bacillati</taxon>
        <taxon>Bacillota</taxon>
        <taxon>Bacilli</taxon>
        <taxon>Bacillales</taxon>
        <taxon>Bacillaceae</taxon>
        <taxon>Lysinibacillus</taxon>
    </lineage>
</organism>
<keyword evidence="2" id="KW-0396">Initiation factor</keyword>
<dbReference type="EMBL" id="UAQE01000004">
    <property type="protein sequence ID" value="SPU38948.1"/>
    <property type="molecule type" value="Genomic_DNA"/>
</dbReference>
<gene>
    <name evidence="1" type="ORF">NCTC7582_04922</name>
    <name evidence="2" type="ORF">QBO96_02720</name>
</gene>
<dbReference type="EMBL" id="CP122283">
    <property type="protein sequence ID" value="WGF39193.1"/>
    <property type="molecule type" value="Genomic_DNA"/>
</dbReference>
<keyword evidence="4" id="KW-1185">Reference proteome</keyword>
<reference evidence="1 3" key="1">
    <citation type="submission" date="2018-06" db="EMBL/GenBank/DDBJ databases">
        <authorList>
            <consortium name="Pathogen Informatics"/>
            <person name="Doyle S."/>
        </authorList>
    </citation>
    <scope>NUCLEOTIDE SEQUENCE [LARGE SCALE GENOMIC DNA]</scope>
    <source>
        <strain evidence="1 3">NCTC7582</strain>
    </source>
</reference>
<protein>
    <submittedName>
        <fullName evidence="2">Translation initiation factor 2</fullName>
    </submittedName>
</protein>
<proteinExistence type="predicted"/>
<dbReference type="Proteomes" id="UP000251431">
    <property type="component" value="Unassembled WGS sequence"/>
</dbReference>